<dbReference type="NCBIfam" id="NF004778">
    <property type="entry name" value="PRK06124.1"/>
    <property type="match status" value="1"/>
</dbReference>
<dbReference type="InterPro" id="IPR002347">
    <property type="entry name" value="SDR_fam"/>
</dbReference>
<evidence type="ECO:0000313" key="5">
    <source>
        <dbReference type="Proteomes" id="UP000282195"/>
    </source>
</evidence>
<organism evidence="4 5">
    <name type="scientific">Rhizobium jaguaris</name>
    <dbReference type="NCBI Taxonomy" id="1312183"/>
    <lineage>
        <taxon>Bacteria</taxon>
        <taxon>Pseudomonadati</taxon>
        <taxon>Pseudomonadota</taxon>
        <taxon>Alphaproteobacteria</taxon>
        <taxon>Hyphomicrobiales</taxon>
        <taxon>Rhizobiaceae</taxon>
        <taxon>Rhizobium/Agrobacterium group</taxon>
        <taxon>Rhizobium</taxon>
    </lineage>
</organism>
<dbReference type="PRINTS" id="PR00081">
    <property type="entry name" value="GDHRDH"/>
</dbReference>
<dbReference type="PRINTS" id="PR00080">
    <property type="entry name" value="SDRFAMILY"/>
</dbReference>
<protein>
    <submittedName>
        <fullName evidence="4">SDR family oxidoreductase</fullName>
    </submittedName>
</protein>
<dbReference type="FunFam" id="3.40.50.720:FF:000084">
    <property type="entry name" value="Short-chain dehydrogenase reductase"/>
    <property type="match status" value="1"/>
</dbReference>
<dbReference type="GO" id="GO:0016491">
    <property type="term" value="F:oxidoreductase activity"/>
    <property type="evidence" value="ECO:0007669"/>
    <property type="project" value="UniProtKB-KW"/>
</dbReference>
<dbReference type="InterPro" id="IPR020904">
    <property type="entry name" value="Sc_DH/Rdtase_CS"/>
</dbReference>
<evidence type="ECO:0000256" key="2">
    <source>
        <dbReference type="ARBA" id="ARBA00023002"/>
    </source>
</evidence>
<evidence type="ECO:0000259" key="3">
    <source>
        <dbReference type="SMART" id="SM00822"/>
    </source>
</evidence>
<dbReference type="Pfam" id="PF13561">
    <property type="entry name" value="adh_short_C2"/>
    <property type="match status" value="1"/>
</dbReference>
<dbReference type="EMBL" id="CP032694">
    <property type="protein sequence ID" value="AYG59717.1"/>
    <property type="molecule type" value="Genomic_DNA"/>
</dbReference>
<dbReference type="SMART" id="SM00822">
    <property type="entry name" value="PKS_KR"/>
    <property type="match status" value="1"/>
</dbReference>
<comment type="similarity">
    <text evidence="1">Belongs to the short-chain dehydrogenases/reductases (SDR) family.</text>
</comment>
<proteinExistence type="inferred from homology"/>
<keyword evidence="2" id="KW-0560">Oxidoreductase</keyword>
<dbReference type="InterPro" id="IPR036291">
    <property type="entry name" value="NAD(P)-bd_dom_sf"/>
</dbReference>
<keyword evidence="5" id="KW-1185">Reference proteome</keyword>
<reference evidence="4 5" key="1">
    <citation type="submission" date="2018-10" db="EMBL/GenBank/DDBJ databases">
        <title>Rhizobium etli, R. leguminosarum and a new Rhizobium genospecies from Phaseolus dumosus.</title>
        <authorList>
            <person name="Ramirez-Puebla S.T."/>
            <person name="Rogel-Hernandez M.A."/>
            <person name="Guerrero G."/>
            <person name="Ormeno-Orrillo E."/>
            <person name="Martinez-Romero J.C."/>
            <person name="Negrete-Yankelevich S."/>
            <person name="Martinez-Romero E."/>
        </authorList>
    </citation>
    <scope>NUCLEOTIDE SEQUENCE [LARGE SCALE GENOMIC DNA]</scope>
    <source>
        <strain evidence="4 5">CCGE525</strain>
    </source>
</reference>
<dbReference type="PANTHER" id="PTHR42879">
    <property type="entry name" value="3-OXOACYL-(ACYL-CARRIER-PROTEIN) REDUCTASE"/>
    <property type="match status" value="1"/>
</dbReference>
<feature type="domain" description="Ketoreductase" evidence="3">
    <location>
        <begin position="12"/>
        <end position="158"/>
    </location>
</feature>
<dbReference type="SUPFAM" id="SSF51735">
    <property type="entry name" value="NAD(P)-binding Rossmann-fold domains"/>
    <property type="match status" value="1"/>
</dbReference>
<dbReference type="InterPro" id="IPR057326">
    <property type="entry name" value="KR_dom"/>
</dbReference>
<dbReference type="PROSITE" id="PS00061">
    <property type="entry name" value="ADH_SHORT"/>
    <property type="match status" value="1"/>
</dbReference>
<dbReference type="OrthoDB" id="286404at2"/>
<dbReference type="GO" id="GO:0032787">
    <property type="term" value="P:monocarboxylic acid metabolic process"/>
    <property type="evidence" value="ECO:0007669"/>
    <property type="project" value="UniProtKB-ARBA"/>
</dbReference>
<evidence type="ECO:0000313" key="4">
    <source>
        <dbReference type="EMBL" id="AYG59717.1"/>
    </source>
</evidence>
<dbReference type="PANTHER" id="PTHR42879:SF2">
    <property type="entry name" value="3-OXOACYL-[ACYL-CARRIER-PROTEIN] REDUCTASE FABG"/>
    <property type="match status" value="1"/>
</dbReference>
<evidence type="ECO:0000256" key="1">
    <source>
        <dbReference type="ARBA" id="ARBA00006484"/>
    </source>
</evidence>
<accession>A0A387FQ03</accession>
<dbReference type="RefSeq" id="WP_120704723.1">
    <property type="nucleotide sequence ID" value="NZ_CP032694.1"/>
</dbReference>
<dbReference type="AlphaFoldDB" id="A0A387FQ03"/>
<name>A0A387FQ03_9HYPH</name>
<dbReference type="KEGG" id="rjg:CCGE525_13575"/>
<dbReference type="Gene3D" id="3.40.50.720">
    <property type="entry name" value="NAD(P)-binding Rossmann-like Domain"/>
    <property type="match status" value="1"/>
</dbReference>
<gene>
    <name evidence="4" type="ORF">CCGE525_13575</name>
</gene>
<dbReference type="InterPro" id="IPR050259">
    <property type="entry name" value="SDR"/>
</dbReference>
<sequence>MSIFHRFSLKGRVALVTGSGRGLGFEMAKALADAGAHVIVNGRTDATLDSALETIRTTGGTAEAAAFDIADHEAQRATMADIERNHGRLDILVNNVGAPDRRPLVDFEDEEILALLNTDLAASIMLSRNAARLMKRHSHGRLISVTSISGHVAMPGDCVYPAAKQGLTGLMRGMAVEFGPYGITSNAIAPGWFATETNAAMAANEELMPFVRQRIPVQRWGRPDEIAGAALFLASDAASFVNGHVLTVDGGMTVRM</sequence>
<dbReference type="Proteomes" id="UP000282195">
    <property type="component" value="Chromosome"/>
</dbReference>